<keyword evidence="3" id="KW-1185">Reference proteome</keyword>
<dbReference type="SUPFAM" id="SSF103473">
    <property type="entry name" value="MFS general substrate transporter"/>
    <property type="match status" value="1"/>
</dbReference>
<feature type="transmembrane region" description="Helical" evidence="1">
    <location>
        <begin position="131"/>
        <end position="151"/>
    </location>
</feature>
<dbReference type="InterPro" id="IPR036259">
    <property type="entry name" value="MFS_trans_sf"/>
</dbReference>
<gene>
    <name evidence="2" type="ORF">V474_22990</name>
</gene>
<keyword evidence="1" id="KW-0812">Transmembrane</keyword>
<feature type="transmembrane region" description="Helical" evidence="1">
    <location>
        <begin position="60"/>
        <end position="82"/>
    </location>
</feature>
<dbReference type="EMBL" id="JACU01000007">
    <property type="protein sequence ID" value="KMS53629.1"/>
    <property type="molecule type" value="Genomic_DNA"/>
</dbReference>
<keyword evidence="1" id="KW-0472">Membrane</keyword>
<feature type="transmembrane region" description="Helical" evidence="1">
    <location>
        <begin position="94"/>
        <end position="119"/>
    </location>
</feature>
<evidence type="ECO:0000256" key="1">
    <source>
        <dbReference type="SAM" id="Phobius"/>
    </source>
</evidence>
<dbReference type="PATRIC" id="fig|1114963.3.peg.3437"/>
<evidence type="ECO:0000313" key="3">
    <source>
        <dbReference type="Proteomes" id="UP000052268"/>
    </source>
</evidence>
<evidence type="ECO:0000313" key="2">
    <source>
        <dbReference type="EMBL" id="KMS53629.1"/>
    </source>
</evidence>
<organism evidence="2 3">
    <name type="scientific">Novosphingobium barchaimii LL02</name>
    <dbReference type="NCBI Taxonomy" id="1114963"/>
    <lineage>
        <taxon>Bacteria</taxon>
        <taxon>Pseudomonadati</taxon>
        <taxon>Pseudomonadota</taxon>
        <taxon>Alphaproteobacteria</taxon>
        <taxon>Sphingomonadales</taxon>
        <taxon>Sphingomonadaceae</taxon>
        <taxon>Novosphingobium</taxon>
    </lineage>
</organism>
<reference evidence="2 3" key="1">
    <citation type="journal article" date="2015" name="G3 (Bethesda)">
        <title>Insights into Ongoing Evolution of the Hexachlorocyclohexane Catabolic Pathway from Comparative Genomics of Ten Sphingomonadaceae Strains.</title>
        <authorList>
            <person name="Pearce S.L."/>
            <person name="Oakeshott J.G."/>
            <person name="Pandey G."/>
        </authorList>
    </citation>
    <scope>NUCLEOTIDE SEQUENCE [LARGE SCALE GENOMIC DNA]</scope>
    <source>
        <strain evidence="2 3">LL02</strain>
    </source>
</reference>
<dbReference type="Proteomes" id="UP000052268">
    <property type="component" value="Unassembled WGS sequence"/>
</dbReference>
<feature type="transmembrane region" description="Helical" evidence="1">
    <location>
        <begin position="157"/>
        <end position="176"/>
    </location>
</feature>
<name>A0A0J7XPS8_9SPHN</name>
<dbReference type="AlphaFoldDB" id="A0A0J7XPS8"/>
<dbReference type="Gene3D" id="1.20.1250.20">
    <property type="entry name" value="MFS general substrate transporter like domains"/>
    <property type="match status" value="1"/>
</dbReference>
<evidence type="ECO:0008006" key="4">
    <source>
        <dbReference type="Google" id="ProtNLM"/>
    </source>
</evidence>
<keyword evidence="1" id="KW-1133">Transmembrane helix</keyword>
<feature type="transmembrane region" description="Helical" evidence="1">
    <location>
        <begin position="6"/>
        <end position="39"/>
    </location>
</feature>
<sequence length="183" mass="19960">MWLNLLMAAGIVVVAAGLSVLTGHYALWIALSVYSVATWAHVLHHRDPAFFRLTFGDKTFIYATFSGAAITCFAGTVMTWSIPYAMRTLSTNAATVGLSLGLVSVVGAGASVFVGGFVADRWKRRDKRAPIWIAMIVLLVPIPLLLAMMHATTLSTYVLFYAVFIFSSPCPGLGLMSHWCRIW</sequence>
<comment type="caution">
    <text evidence="2">The sequence shown here is derived from an EMBL/GenBank/DDBJ whole genome shotgun (WGS) entry which is preliminary data.</text>
</comment>
<protein>
    <recommendedName>
        <fullName evidence="4">Major facilitator superfamily (MFS) profile domain-containing protein</fullName>
    </recommendedName>
</protein>
<accession>A0A0J7XPS8</accession>
<proteinExistence type="predicted"/>